<gene>
    <name evidence="11" type="primary">QCR6</name>
    <name evidence="11" type="ORF">GGI25_001384</name>
</gene>
<evidence type="ECO:0000256" key="2">
    <source>
        <dbReference type="ARBA" id="ARBA00006498"/>
    </source>
</evidence>
<dbReference type="GO" id="GO:0005743">
    <property type="term" value="C:mitochondrial inner membrane"/>
    <property type="evidence" value="ECO:0007669"/>
    <property type="project" value="UniProtKB-SubCell"/>
</dbReference>
<proteinExistence type="inferred from homology"/>
<dbReference type="PANTHER" id="PTHR15336">
    <property type="entry name" value="UBIQUINOL-CYTOCHROME C REDUCTASE COMPLEX 7.8 KDA PROTEIN"/>
    <property type="match status" value="1"/>
</dbReference>
<organism evidence="11 12">
    <name type="scientific">Coemansia spiralis</name>
    <dbReference type="NCBI Taxonomy" id="417178"/>
    <lineage>
        <taxon>Eukaryota</taxon>
        <taxon>Fungi</taxon>
        <taxon>Fungi incertae sedis</taxon>
        <taxon>Zoopagomycota</taxon>
        <taxon>Kickxellomycotina</taxon>
        <taxon>Kickxellomycetes</taxon>
        <taxon>Kickxellales</taxon>
        <taxon>Kickxellaceae</taxon>
        <taxon>Coemansia</taxon>
    </lineage>
</organism>
<evidence type="ECO:0000313" key="11">
    <source>
        <dbReference type="EMBL" id="KAJ2679694.1"/>
    </source>
</evidence>
<evidence type="ECO:0000256" key="1">
    <source>
        <dbReference type="ARBA" id="ARBA00004137"/>
    </source>
</evidence>
<dbReference type="InterPro" id="IPR003422">
    <property type="entry name" value="Cyt_b-c1_6"/>
</dbReference>
<feature type="region of interest" description="Disordered" evidence="9">
    <location>
        <begin position="23"/>
        <end position="84"/>
    </location>
</feature>
<dbReference type="Proteomes" id="UP001151518">
    <property type="component" value="Unassembled WGS sequence"/>
</dbReference>
<evidence type="ECO:0000256" key="7">
    <source>
        <dbReference type="ARBA" id="ARBA00023128"/>
    </source>
</evidence>
<dbReference type="EMBL" id="JANBTW010000010">
    <property type="protein sequence ID" value="KAJ2679694.1"/>
    <property type="molecule type" value="Genomic_DNA"/>
</dbReference>
<dbReference type="PANTHER" id="PTHR15336:SF0">
    <property type="entry name" value="CYTOCHROME B-C1 COMPLEX SUBUNIT 6, MITOCHONDRIAL"/>
    <property type="match status" value="1"/>
</dbReference>
<comment type="similarity">
    <text evidence="2">Belongs to the UQCRH/QCR6 family.</text>
</comment>
<comment type="caution">
    <text evidence="11">The sequence shown here is derived from an EMBL/GenBank/DDBJ whole genome shotgun (WGS) entry which is preliminary data.</text>
</comment>
<dbReference type="Gene3D" id="1.10.287.20">
    <property type="entry name" value="Ubiquinol-cytochrome C reductase hinge domain"/>
    <property type="match status" value="1"/>
</dbReference>
<evidence type="ECO:0000256" key="5">
    <source>
        <dbReference type="ARBA" id="ARBA00022792"/>
    </source>
</evidence>
<dbReference type="InterPro" id="IPR023184">
    <property type="entry name" value="Ubol_cytC_Rdtase_hinge_dom"/>
</dbReference>
<sequence>MSIFDLINPFSYITPIHADNEEVEEIPKGATENAASDPVVESDEFVVVEAEPETADNEEEEAEEKEADEDEEEEEEDPEDPAPAIKEACADTLSCKSLKHHLEECATRVENGSKESCAEELLHLMHCVDQCAVPQIFAKLK</sequence>
<keyword evidence="8" id="KW-0472">Membrane</keyword>
<dbReference type="SUPFAM" id="SSF81531">
    <property type="entry name" value="Non-heme 11 kDa protein of cytochrome bc1 complex (Ubiquinol-cytochrome c reductase)"/>
    <property type="match status" value="1"/>
</dbReference>
<reference evidence="11" key="1">
    <citation type="submission" date="2022-07" db="EMBL/GenBank/DDBJ databases">
        <title>Phylogenomic reconstructions and comparative analyses of Kickxellomycotina fungi.</title>
        <authorList>
            <person name="Reynolds N.K."/>
            <person name="Stajich J.E."/>
            <person name="Barry K."/>
            <person name="Grigoriev I.V."/>
            <person name="Crous P."/>
            <person name="Smith M.E."/>
        </authorList>
    </citation>
    <scope>NUCLEOTIDE SEQUENCE</scope>
    <source>
        <strain evidence="11">NRRL 3115</strain>
    </source>
</reference>
<dbReference type="AlphaFoldDB" id="A0A9W8GAU1"/>
<evidence type="ECO:0000256" key="9">
    <source>
        <dbReference type="SAM" id="MobiDB-lite"/>
    </source>
</evidence>
<evidence type="ECO:0000256" key="6">
    <source>
        <dbReference type="ARBA" id="ARBA00022982"/>
    </source>
</evidence>
<evidence type="ECO:0000259" key="10">
    <source>
        <dbReference type="Pfam" id="PF02320"/>
    </source>
</evidence>
<evidence type="ECO:0000256" key="3">
    <source>
        <dbReference type="ARBA" id="ARBA00022448"/>
    </source>
</evidence>
<keyword evidence="3" id="KW-0813">Transport</keyword>
<feature type="compositionally biased region" description="Acidic residues" evidence="9">
    <location>
        <begin position="40"/>
        <end position="80"/>
    </location>
</feature>
<dbReference type="OrthoDB" id="405848at2759"/>
<keyword evidence="4" id="KW-0679">Respiratory chain</keyword>
<dbReference type="GO" id="GO:0006122">
    <property type="term" value="P:mitochondrial electron transport, ubiquinol to cytochrome c"/>
    <property type="evidence" value="ECO:0007669"/>
    <property type="project" value="InterPro"/>
</dbReference>
<accession>A0A9W8GAU1</accession>
<dbReference type="InterPro" id="IPR036811">
    <property type="entry name" value="Ubol_cytC_Rdtase_hinge_dom_sf"/>
</dbReference>
<keyword evidence="5" id="KW-0999">Mitochondrion inner membrane</keyword>
<protein>
    <submittedName>
        <fullName evidence="11">Ubiquinol--cytochrome-c reductase subunit 6</fullName>
    </submittedName>
</protein>
<keyword evidence="6" id="KW-0249">Electron transport</keyword>
<keyword evidence="7" id="KW-0496">Mitochondrion</keyword>
<dbReference type="Pfam" id="PF02320">
    <property type="entry name" value="UCR_hinge"/>
    <property type="match status" value="1"/>
</dbReference>
<name>A0A9W8GAU1_9FUNG</name>
<evidence type="ECO:0000256" key="8">
    <source>
        <dbReference type="ARBA" id="ARBA00023136"/>
    </source>
</evidence>
<feature type="domain" description="Ubiquinol-cytochrome C reductase hinge" evidence="10">
    <location>
        <begin position="80"/>
        <end position="141"/>
    </location>
</feature>
<evidence type="ECO:0000313" key="12">
    <source>
        <dbReference type="Proteomes" id="UP001151518"/>
    </source>
</evidence>
<comment type="subcellular location">
    <subcellularLocation>
        <location evidence="1">Mitochondrion inner membrane</location>
        <topology evidence="1">Peripheral membrane protein</topology>
        <orientation evidence="1">Intermembrane side</orientation>
    </subcellularLocation>
</comment>
<evidence type="ECO:0000256" key="4">
    <source>
        <dbReference type="ARBA" id="ARBA00022660"/>
    </source>
</evidence>